<name>A0A5E4ALG7_MARMO</name>
<dbReference type="AlphaFoldDB" id="A0A5E4ALG7"/>
<evidence type="ECO:0000313" key="2">
    <source>
        <dbReference type="Proteomes" id="UP000335636"/>
    </source>
</evidence>
<keyword evidence="2" id="KW-1185">Reference proteome</keyword>
<reference evidence="1" key="1">
    <citation type="submission" date="2019-04" db="EMBL/GenBank/DDBJ databases">
        <authorList>
            <person name="Alioto T."/>
            <person name="Alioto T."/>
        </authorList>
    </citation>
    <scope>NUCLEOTIDE SEQUENCE [LARGE SCALE GENOMIC DNA]</scope>
</reference>
<accession>A0A5E4ALG7</accession>
<protein>
    <submittedName>
        <fullName evidence="1">Uncharacterized protein</fullName>
    </submittedName>
</protein>
<comment type="caution">
    <text evidence="1">The sequence shown here is derived from an EMBL/GenBank/DDBJ whole genome shotgun (WGS) entry which is preliminary data.</text>
</comment>
<dbReference type="Proteomes" id="UP000335636">
    <property type="component" value="Unassembled WGS sequence"/>
</dbReference>
<proteinExistence type="predicted"/>
<evidence type="ECO:0000313" key="1">
    <source>
        <dbReference type="EMBL" id="VTJ57322.1"/>
    </source>
</evidence>
<sequence>MDLTGPLGPHGLLEHLSCRRYPDEWPLRDTRDSHRHRQKDEDHLDYVAAVATRRAMGGPGDGDGPDPLDDV</sequence>
<gene>
    <name evidence="1" type="ORF">MONAX_5E026728</name>
</gene>
<organism evidence="1 2">
    <name type="scientific">Marmota monax</name>
    <name type="common">Woodchuck</name>
    <dbReference type="NCBI Taxonomy" id="9995"/>
    <lineage>
        <taxon>Eukaryota</taxon>
        <taxon>Metazoa</taxon>
        <taxon>Chordata</taxon>
        <taxon>Craniata</taxon>
        <taxon>Vertebrata</taxon>
        <taxon>Euteleostomi</taxon>
        <taxon>Mammalia</taxon>
        <taxon>Eutheria</taxon>
        <taxon>Euarchontoglires</taxon>
        <taxon>Glires</taxon>
        <taxon>Rodentia</taxon>
        <taxon>Sciuromorpha</taxon>
        <taxon>Sciuridae</taxon>
        <taxon>Xerinae</taxon>
        <taxon>Marmotini</taxon>
        <taxon>Marmota</taxon>
    </lineage>
</organism>
<dbReference type="EMBL" id="CABDUW010000077">
    <property type="protein sequence ID" value="VTJ57322.1"/>
    <property type="molecule type" value="Genomic_DNA"/>
</dbReference>